<dbReference type="EMBL" id="QXFT01006344">
    <property type="protein sequence ID" value="KAE9269317.1"/>
    <property type="molecule type" value="Genomic_DNA"/>
</dbReference>
<dbReference type="Proteomes" id="UP000435112">
    <property type="component" value="Unassembled WGS sequence"/>
</dbReference>
<dbReference type="EMBL" id="QXFU01006553">
    <property type="protein sequence ID" value="KAE8960701.1"/>
    <property type="molecule type" value="Genomic_DNA"/>
</dbReference>
<evidence type="ECO:0000256" key="1">
    <source>
        <dbReference type="SAM" id="Phobius"/>
    </source>
</evidence>
<comment type="caution">
    <text evidence="2">The sequence shown here is derived from an EMBL/GenBank/DDBJ whole genome shotgun (WGS) entry which is preliminary data.</text>
</comment>
<gene>
    <name evidence="3" type="ORF">PR001_g26664</name>
    <name evidence="2" type="ORF">PR002_g30126</name>
    <name evidence="4" type="ORF">PR003_g31183</name>
</gene>
<dbReference type="Proteomes" id="UP000434957">
    <property type="component" value="Unassembled WGS sequence"/>
</dbReference>
<reference evidence="5 7" key="1">
    <citation type="submission" date="2018-09" db="EMBL/GenBank/DDBJ databases">
        <title>Genomic investigation of the strawberry pathogen Phytophthora fragariae indicates pathogenicity is determined by transcriptional variation in three key races.</title>
        <authorList>
            <person name="Adams T.M."/>
            <person name="Armitage A.D."/>
            <person name="Sobczyk M.K."/>
            <person name="Bates H.J."/>
            <person name="Dunwell J.M."/>
            <person name="Nellist C.F."/>
            <person name="Harrison R.J."/>
        </authorList>
    </citation>
    <scope>NUCLEOTIDE SEQUENCE [LARGE SCALE GENOMIC DNA]</scope>
    <source>
        <strain evidence="3 5">SCRP249</strain>
        <strain evidence="2 7">SCRP324</strain>
        <strain evidence="4 6">SCRP333</strain>
    </source>
</reference>
<evidence type="ECO:0000313" key="5">
    <source>
        <dbReference type="Proteomes" id="UP000429607"/>
    </source>
</evidence>
<keyword evidence="1" id="KW-0472">Membrane</keyword>
<feature type="transmembrane region" description="Helical" evidence="1">
    <location>
        <begin position="27"/>
        <end position="50"/>
    </location>
</feature>
<protein>
    <submittedName>
        <fullName evidence="2">Uncharacterized protein</fullName>
    </submittedName>
</protein>
<keyword evidence="6" id="KW-1185">Reference proteome</keyword>
<evidence type="ECO:0000313" key="3">
    <source>
        <dbReference type="EMBL" id="KAE8972250.1"/>
    </source>
</evidence>
<accession>A0A6A3GUK8</accession>
<dbReference type="OrthoDB" id="10275359at2759"/>
<name>A0A6A3GUK8_9STRA</name>
<evidence type="ECO:0000313" key="7">
    <source>
        <dbReference type="Proteomes" id="UP000435112"/>
    </source>
</evidence>
<proteinExistence type="predicted"/>
<dbReference type="Proteomes" id="UP000429607">
    <property type="component" value="Unassembled WGS sequence"/>
</dbReference>
<evidence type="ECO:0000313" key="6">
    <source>
        <dbReference type="Proteomes" id="UP000434957"/>
    </source>
</evidence>
<dbReference type="AlphaFoldDB" id="A0A6A3GUK8"/>
<organism evidence="2 7">
    <name type="scientific">Phytophthora rubi</name>
    <dbReference type="NCBI Taxonomy" id="129364"/>
    <lineage>
        <taxon>Eukaryota</taxon>
        <taxon>Sar</taxon>
        <taxon>Stramenopiles</taxon>
        <taxon>Oomycota</taxon>
        <taxon>Peronosporomycetes</taxon>
        <taxon>Peronosporales</taxon>
        <taxon>Peronosporaceae</taxon>
        <taxon>Phytophthora</taxon>
    </lineage>
</organism>
<keyword evidence="1" id="KW-1133">Transmembrane helix</keyword>
<sequence length="56" mass="6061">MPICSLTWVLYCLAISAANMPTALHNLLVYCYSATCYCIAVCCCSAIHCIGKTHTT</sequence>
<evidence type="ECO:0000313" key="2">
    <source>
        <dbReference type="EMBL" id="KAE8960701.1"/>
    </source>
</evidence>
<dbReference type="EMBL" id="QXFV01004020">
    <property type="protein sequence ID" value="KAE8972250.1"/>
    <property type="molecule type" value="Genomic_DNA"/>
</dbReference>
<keyword evidence="1" id="KW-0812">Transmembrane</keyword>
<evidence type="ECO:0000313" key="4">
    <source>
        <dbReference type="EMBL" id="KAE9269317.1"/>
    </source>
</evidence>